<dbReference type="RefSeq" id="WP_081030395.1">
    <property type="nucleotide sequence ID" value="NZ_CZBI01000002.1"/>
</dbReference>
<evidence type="ECO:0000259" key="2">
    <source>
        <dbReference type="Pfam" id="PF08800"/>
    </source>
</evidence>
<dbReference type="Proteomes" id="UP000095541">
    <property type="component" value="Unassembled WGS sequence"/>
</dbReference>
<organism evidence="3 4">
    <name type="scientific">Bacteroides thetaiotaomicron</name>
    <dbReference type="NCBI Taxonomy" id="818"/>
    <lineage>
        <taxon>Bacteria</taxon>
        <taxon>Pseudomonadati</taxon>
        <taxon>Bacteroidota</taxon>
        <taxon>Bacteroidia</taxon>
        <taxon>Bacteroidales</taxon>
        <taxon>Bacteroidaceae</taxon>
        <taxon>Bacteroides</taxon>
    </lineage>
</organism>
<proteinExistence type="predicted"/>
<dbReference type="PANTHER" id="PTHR34985">
    <property type="entry name" value="SLR0554 PROTEIN"/>
    <property type="match status" value="1"/>
</dbReference>
<accession>A0A174QPU8</accession>
<feature type="domain" description="Virulence-associated protein E-like" evidence="1">
    <location>
        <begin position="391"/>
        <end position="605"/>
    </location>
</feature>
<protein>
    <submittedName>
        <fullName evidence="3">Predicted P-loop ATPase and inactivated derivatives</fullName>
    </submittedName>
</protein>
<dbReference type="InterPro" id="IPR007936">
    <property type="entry name" value="VapE-like_dom"/>
</dbReference>
<dbReference type="EMBL" id="CZBI01000002">
    <property type="protein sequence ID" value="CUP72910.1"/>
    <property type="molecule type" value="Genomic_DNA"/>
</dbReference>
<dbReference type="Pfam" id="PF08800">
    <property type="entry name" value="BT4734-like_N"/>
    <property type="match status" value="1"/>
</dbReference>
<dbReference type="Pfam" id="PF05272">
    <property type="entry name" value="VapE-like_dom"/>
    <property type="match status" value="1"/>
</dbReference>
<gene>
    <name evidence="3" type="ORF">ERS852557_01445</name>
</gene>
<dbReference type="AlphaFoldDB" id="A0A174QPU8"/>
<name>A0A174QPU8_BACT4</name>
<evidence type="ECO:0000259" key="1">
    <source>
        <dbReference type="Pfam" id="PF05272"/>
    </source>
</evidence>
<reference evidence="3 4" key="1">
    <citation type="submission" date="2015-09" db="EMBL/GenBank/DDBJ databases">
        <authorList>
            <consortium name="Pathogen Informatics"/>
        </authorList>
    </citation>
    <scope>NUCLEOTIDE SEQUENCE [LARGE SCALE GENOMIC DNA]</scope>
    <source>
        <strain evidence="3 4">2789STDY5834945</strain>
    </source>
</reference>
<dbReference type="PANTHER" id="PTHR34985:SF1">
    <property type="entry name" value="SLR0554 PROTEIN"/>
    <property type="match status" value="1"/>
</dbReference>
<feature type="domain" description="BT4734-like N-terminal" evidence="2">
    <location>
        <begin position="61"/>
        <end position="180"/>
    </location>
</feature>
<dbReference type="InterPro" id="IPR014907">
    <property type="entry name" value="BT4734-like_N"/>
</dbReference>
<sequence>MDKPELNEEASLFKGMRDKAPVPVTMEELHRLITGDSLHDSTEKFRYFTSVSLHTDADKEKTKALCFTPSVTCKGGHAQKHVTAYTGRCMVDFDDQPMEKLLHALELLADDPYVVLAYITISNAGLRIIYRTDVTDIACHPHAYSQGNEHYARLLSFKADPKCKDATRCSVLCEHKHAYFNPEAERMHIEIPSEEKKTKKKPGRPHKIHSTEVGLAEPAVLDILAQQGKAYTEGRYNEYVSCALYLMNGFGVPEEDACDWAVNHFEDYNSSVIASICHSVYQHTEEHGSRPLPHPSRKRKDTPEFNYATIEELEDFINTQTEVRINVFNHRREICMAEETKFRPLTDSDENTLWLRAQKKGLYTSYRIFSSILNSEFIGNFHPFQTYVEGLSKWDGVTDYISQVADLVETTDRHYFQHVFKKWFVAYVASNLVPEVINHEILTLIGEEGVYKTTFIKKLIPPELQRYFCPKVSTGAFTKDDLLEIAESLIICLEEIDSMSMSKMNRIKASVTLPEVNTRAAYAHNREYLSHCSSFCATGNNRYYLPDGYNRRWLSIYVLNINASALDSLPYDGMYAQAWSLYCSGFCYWFEGDEAQDVKEHNEWFKEPSIEEELVLEHYRLPLPGEKPVLLSVTRIMTTVSLGTKYVLSHTKTRQALEKFGFRQARTKKLRGFLVIELTNKEIAENQRYTPSKEETDGPDIFF</sequence>
<evidence type="ECO:0000313" key="3">
    <source>
        <dbReference type="EMBL" id="CUP72910.1"/>
    </source>
</evidence>
<evidence type="ECO:0000313" key="4">
    <source>
        <dbReference type="Proteomes" id="UP000095541"/>
    </source>
</evidence>